<dbReference type="PANTHER" id="PTHR11060">
    <property type="entry name" value="PROTEIN MEMO1"/>
    <property type="match status" value="1"/>
</dbReference>
<dbReference type="Proteomes" id="UP000287447">
    <property type="component" value="Unassembled WGS sequence"/>
</dbReference>
<comment type="similarity">
    <text evidence="1 2">Belongs to the MEMO1 family.</text>
</comment>
<gene>
    <name evidence="4" type="primary">amrB</name>
    <name evidence="4" type="ORF">EOI86_21925</name>
</gene>
<dbReference type="PANTHER" id="PTHR11060:SF0">
    <property type="entry name" value="PROTEIN MEMO1"/>
    <property type="match status" value="1"/>
</dbReference>
<dbReference type="Pfam" id="PF01875">
    <property type="entry name" value="Memo"/>
    <property type="match status" value="1"/>
</dbReference>
<dbReference type="HAMAP" id="MF_00055">
    <property type="entry name" value="MEMO1"/>
    <property type="match status" value="1"/>
</dbReference>
<name>A0A437QGX1_9PROT</name>
<reference evidence="5" key="1">
    <citation type="submission" date="2019-01" db="EMBL/GenBank/DDBJ databases">
        <title>Gri0909 isolated from a small marine red alga.</title>
        <authorList>
            <person name="Kim J."/>
            <person name="Jeong S.E."/>
            <person name="Jeon C.O."/>
        </authorList>
    </citation>
    <scope>NUCLEOTIDE SEQUENCE [LARGE SCALE GENOMIC DNA]</scope>
    <source>
        <strain evidence="5">Gri0909</strain>
    </source>
</reference>
<dbReference type="NCBIfam" id="TIGR04336">
    <property type="entry name" value="AmmeMemoSam_B"/>
    <property type="match status" value="1"/>
</dbReference>
<evidence type="ECO:0000313" key="5">
    <source>
        <dbReference type="Proteomes" id="UP000287447"/>
    </source>
</evidence>
<dbReference type="EMBL" id="SADE01000004">
    <property type="protein sequence ID" value="RVU33801.1"/>
    <property type="molecule type" value="Genomic_DNA"/>
</dbReference>
<accession>A0A437QGX1</accession>
<evidence type="ECO:0000313" key="4">
    <source>
        <dbReference type="EMBL" id="RVU33801.1"/>
    </source>
</evidence>
<dbReference type="InterPro" id="IPR036071">
    <property type="entry name" value="AMMECR1_dom_sf"/>
</dbReference>
<evidence type="ECO:0000256" key="1">
    <source>
        <dbReference type="ARBA" id="ARBA00006315"/>
    </source>
</evidence>
<dbReference type="RefSeq" id="WP_127767831.1">
    <property type="nucleotide sequence ID" value="NZ_SADE01000004.1"/>
</dbReference>
<keyword evidence="5" id="KW-1185">Reference proteome</keyword>
<dbReference type="PROSITE" id="PS51112">
    <property type="entry name" value="AMMECR1"/>
    <property type="match status" value="1"/>
</dbReference>
<feature type="domain" description="AMMECR1" evidence="3">
    <location>
        <begin position="291"/>
        <end position="487"/>
    </location>
</feature>
<dbReference type="OrthoDB" id="9782820at2"/>
<dbReference type="Pfam" id="PF01871">
    <property type="entry name" value="AMMECR1"/>
    <property type="match status" value="1"/>
</dbReference>
<dbReference type="CDD" id="cd07361">
    <property type="entry name" value="MEMO_like"/>
    <property type="match status" value="1"/>
</dbReference>
<dbReference type="SUPFAM" id="SSF143447">
    <property type="entry name" value="AMMECR1-like"/>
    <property type="match status" value="1"/>
</dbReference>
<dbReference type="InterPro" id="IPR027485">
    <property type="entry name" value="AMMECR1_N"/>
</dbReference>
<dbReference type="Gene3D" id="3.40.830.10">
    <property type="entry name" value="LigB-like"/>
    <property type="match status" value="1"/>
</dbReference>
<sequence>MAIVRPPAVAGVFYPRDGASLNQTVGHLLQDGLKARQNETGRQGADLPAPKALIAPHAGYVFSGIPAARAYAELAPIRDRIERVVLLGPAHRVALRGLATTSADTWQTPLGPVPIDRQAIDAIAHLPQVTTDDNAHAQEHCLEVHLPFLQRILSDFSLVPFVVGAAGQDEVAEVLETLWGGPETLILISSDLSHYHPYSEAIRLDTRTAQAIESLDETRISQDQACGRIPISGLLSSARRHHLQAERVALCNSGDTSGDKSRVVGYGAWVFRPEEKTGAAIETGTADPGEADQKLLDRHGRELMHLMANTIRYGFGNNAPPEVAVGSFNEALRQERATFVTLESNGQLRGCIGSIVANRPLVLDVVENTFRAAFRDPRFPRLTPGEIHGLKLSLSILSPMMPMQFDAEADLLAQLRPGEDGLMIQDTDKRSVFLPQVWEQLPNRRDFLSHLKAKAGMVSGHWSSGFKAWRFTVRKLPPVDFAEAETAIS</sequence>
<proteinExistence type="inferred from homology"/>
<protein>
    <recommendedName>
        <fullName evidence="2">MEMO1 family protein EOI86_21925</fullName>
    </recommendedName>
</protein>
<evidence type="ECO:0000256" key="2">
    <source>
        <dbReference type="HAMAP-Rule" id="MF_00055"/>
    </source>
</evidence>
<dbReference type="AlphaFoldDB" id="A0A437QGX1"/>
<evidence type="ECO:0000259" key="3">
    <source>
        <dbReference type="PROSITE" id="PS51112"/>
    </source>
</evidence>
<comment type="caution">
    <text evidence="4">The sequence shown here is derived from an EMBL/GenBank/DDBJ whole genome shotgun (WGS) entry which is preliminary data.</text>
</comment>
<organism evidence="4 5">
    <name type="scientific">Hwanghaeella grinnelliae</name>
    <dbReference type="NCBI Taxonomy" id="2500179"/>
    <lineage>
        <taxon>Bacteria</taxon>
        <taxon>Pseudomonadati</taxon>
        <taxon>Pseudomonadota</taxon>
        <taxon>Alphaproteobacteria</taxon>
        <taxon>Rhodospirillales</taxon>
        <taxon>Rhodospirillaceae</taxon>
        <taxon>Hwanghaeella</taxon>
    </lineage>
</organism>
<dbReference type="Gene3D" id="3.30.700.20">
    <property type="entry name" value="Hypothetical protein ph0010, domain 1"/>
    <property type="match status" value="1"/>
</dbReference>
<dbReference type="InterPro" id="IPR002737">
    <property type="entry name" value="MEMO1_fam"/>
</dbReference>
<dbReference type="InterPro" id="IPR002733">
    <property type="entry name" value="AMMECR1_domain"/>
</dbReference>
<dbReference type="InterPro" id="IPR027623">
    <property type="entry name" value="AmmeMemoSam_A"/>
</dbReference>
<dbReference type="Gene3D" id="3.30.1490.150">
    <property type="entry name" value="Hypothetical protein ph0010, domain 2"/>
    <property type="match status" value="1"/>
</dbReference>
<dbReference type="NCBIfam" id="TIGR04335">
    <property type="entry name" value="AmmeMemoSam_A"/>
    <property type="match status" value="1"/>
</dbReference>